<dbReference type="RefSeq" id="WP_278429006.1">
    <property type="nucleotide sequence ID" value="NZ_DOLB01000087.1"/>
</dbReference>
<feature type="domain" description="S-Me-THD-like C-terminal" evidence="1">
    <location>
        <begin position="6"/>
        <end position="51"/>
    </location>
</feature>
<sequence length="78" mass="8846">MNKGSLNSNELYEGQEIAILAMPAPLKLRINKALDVVGPQCFGYRALYIPLEKFHFFEEYSVETQETAIRYLLSGMSS</sequence>
<reference evidence="2 3" key="1">
    <citation type="journal article" date="2018" name="Nat. Biotechnol.">
        <title>A standardized bacterial taxonomy based on genome phylogeny substantially revises the tree of life.</title>
        <authorList>
            <person name="Parks D.H."/>
            <person name="Chuvochina M."/>
            <person name="Waite D.W."/>
            <person name="Rinke C."/>
            <person name="Skarshewski A."/>
            <person name="Chaumeil P.A."/>
            <person name="Hugenholtz P."/>
        </authorList>
    </citation>
    <scope>NUCLEOTIDE SEQUENCE [LARGE SCALE GENOMIC DNA]</scope>
    <source>
        <strain evidence="2">UBA12544</strain>
    </source>
</reference>
<dbReference type="Pfam" id="PF20906">
    <property type="entry name" value="S-Me-THD_C"/>
    <property type="match status" value="1"/>
</dbReference>
<dbReference type="EMBL" id="DOLB01000087">
    <property type="protein sequence ID" value="HBT49200.1"/>
    <property type="molecule type" value="Genomic_DNA"/>
</dbReference>
<dbReference type="InterPro" id="IPR048350">
    <property type="entry name" value="S-Me-THD-like_C"/>
</dbReference>
<dbReference type="AlphaFoldDB" id="A0A357VNX0"/>
<comment type="caution">
    <text evidence="2">The sequence shown here is derived from an EMBL/GenBank/DDBJ whole genome shotgun (WGS) entry which is preliminary data.</text>
</comment>
<accession>A0A357VNX0</accession>
<gene>
    <name evidence="2" type="ORF">DEA61_05130</name>
</gene>
<organism evidence="2 3">
    <name type="scientific">Caldanaerobacter subterraneus</name>
    <dbReference type="NCBI Taxonomy" id="911092"/>
    <lineage>
        <taxon>Bacteria</taxon>
        <taxon>Bacillati</taxon>
        <taxon>Bacillota</taxon>
        <taxon>Clostridia</taxon>
        <taxon>Thermoanaerobacterales</taxon>
        <taxon>Thermoanaerobacteraceae</taxon>
        <taxon>Caldanaerobacter</taxon>
    </lineage>
</organism>
<dbReference type="Proteomes" id="UP000264445">
    <property type="component" value="Unassembled WGS sequence"/>
</dbReference>
<evidence type="ECO:0000259" key="1">
    <source>
        <dbReference type="Pfam" id="PF20906"/>
    </source>
</evidence>
<protein>
    <recommendedName>
        <fullName evidence="1">S-Me-THD-like C-terminal domain-containing protein</fullName>
    </recommendedName>
</protein>
<proteinExistence type="predicted"/>
<evidence type="ECO:0000313" key="3">
    <source>
        <dbReference type="Proteomes" id="UP000264445"/>
    </source>
</evidence>
<dbReference type="SUPFAM" id="SSF160991">
    <property type="entry name" value="CV3147-like"/>
    <property type="match status" value="1"/>
</dbReference>
<name>A0A357VNX0_9THEO</name>
<evidence type="ECO:0000313" key="2">
    <source>
        <dbReference type="EMBL" id="HBT49200.1"/>
    </source>
</evidence>